<feature type="compositionally biased region" description="Polar residues" evidence="8">
    <location>
        <begin position="292"/>
        <end position="305"/>
    </location>
</feature>
<evidence type="ECO:0000256" key="7">
    <source>
        <dbReference type="RuleBase" id="RU366049"/>
    </source>
</evidence>
<evidence type="ECO:0000259" key="9">
    <source>
        <dbReference type="Pfam" id="PF07962"/>
    </source>
</evidence>
<sequence>MAVVLIGRAVRGFLAAGRTFQSAHRSCDWWTGPAAVMSGTLDNIPDYDHLEDEIFPPLPPPTSPGQVGDGEAFGADAEEGRQDGTQSKEPVVLRKSDDVKTLLWHMEHWAHRLYPKLQFEDFIDKVEALGGKKEVQTCLKKIRLDIPITHDDFISNEVVENEDGLQIDNLETSFNSMPDQPVAESTPSSSTLSEEQQFRIERNKQLALQRRARLQSANQTPSSDRTDSPTLSQSTAPNQTIVSRDPNDTAEDPNPEVSEATKTEPYKLVQELKTPTEIDLAPETLEYLPESDSAQSAHESENTGSKLVPEATPSQDLSIERITEKAEVSQLVQELESTTGID</sequence>
<evidence type="ECO:0000256" key="5">
    <source>
        <dbReference type="ARBA" id="ARBA00023242"/>
    </source>
</evidence>
<evidence type="ECO:0000256" key="6">
    <source>
        <dbReference type="ARBA" id="ARBA00023306"/>
    </source>
</evidence>
<evidence type="ECO:0000256" key="4">
    <source>
        <dbReference type="ARBA" id="ARBA00022763"/>
    </source>
</evidence>
<dbReference type="GO" id="GO:0003677">
    <property type="term" value="F:DNA binding"/>
    <property type="evidence" value="ECO:0007669"/>
    <property type="project" value="TreeGrafter"/>
</dbReference>
<feature type="compositionally biased region" description="Low complexity" evidence="8">
    <location>
        <begin position="184"/>
        <end position="195"/>
    </location>
</feature>
<dbReference type="Proteomes" id="UP000288216">
    <property type="component" value="Unassembled WGS sequence"/>
</dbReference>
<evidence type="ECO:0000313" key="11">
    <source>
        <dbReference type="Proteomes" id="UP000288216"/>
    </source>
</evidence>
<feature type="region of interest" description="Disordered" evidence="8">
    <location>
        <begin position="171"/>
        <end position="197"/>
    </location>
</feature>
<dbReference type="GO" id="GO:0000076">
    <property type="term" value="P:DNA replication checkpoint signaling"/>
    <property type="evidence" value="ECO:0007669"/>
    <property type="project" value="UniProtKB-UniRule"/>
</dbReference>
<keyword evidence="5 7" id="KW-0539">Nucleus</keyword>
<comment type="subcellular location">
    <subcellularLocation>
        <location evidence="1 7">Nucleus</location>
    </subcellularLocation>
</comment>
<reference evidence="10 11" key="1">
    <citation type="journal article" date="2018" name="Nat. Ecol. Evol.">
        <title>Shark genomes provide insights into elasmobranch evolution and the origin of vertebrates.</title>
        <authorList>
            <person name="Hara Y"/>
            <person name="Yamaguchi K"/>
            <person name="Onimaru K"/>
            <person name="Kadota M"/>
            <person name="Koyanagi M"/>
            <person name="Keeley SD"/>
            <person name="Tatsumi K"/>
            <person name="Tanaka K"/>
            <person name="Motone F"/>
            <person name="Kageyama Y"/>
            <person name="Nozu R"/>
            <person name="Adachi N"/>
            <person name="Nishimura O"/>
            <person name="Nakagawa R"/>
            <person name="Tanegashima C"/>
            <person name="Kiyatake I"/>
            <person name="Matsumoto R"/>
            <person name="Murakumo K"/>
            <person name="Nishida K"/>
            <person name="Terakita A"/>
            <person name="Kuratani S"/>
            <person name="Sato K"/>
            <person name="Hyodo S Kuraku.S."/>
        </authorList>
    </citation>
    <scope>NUCLEOTIDE SEQUENCE [LARGE SCALE GENOMIC DNA]</scope>
</reference>
<organism evidence="10 11">
    <name type="scientific">Scyliorhinus torazame</name>
    <name type="common">Cloudy catshark</name>
    <name type="synonym">Catulus torazame</name>
    <dbReference type="NCBI Taxonomy" id="75743"/>
    <lineage>
        <taxon>Eukaryota</taxon>
        <taxon>Metazoa</taxon>
        <taxon>Chordata</taxon>
        <taxon>Craniata</taxon>
        <taxon>Vertebrata</taxon>
        <taxon>Chondrichthyes</taxon>
        <taxon>Elasmobranchii</taxon>
        <taxon>Galeomorphii</taxon>
        <taxon>Galeoidea</taxon>
        <taxon>Carcharhiniformes</taxon>
        <taxon>Scyliorhinidae</taxon>
        <taxon>Scyliorhinus</taxon>
    </lineage>
</organism>
<feature type="compositionally biased region" description="Polar residues" evidence="8">
    <location>
        <begin position="215"/>
        <end position="242"/>
    </location>
</feature>
<comment type="similarity">
    <text evidence="2 7">Belongs to the CSM3 family.</text>
</comment>
<name>A0A401PAD3_SCYTO</name>
<dbReference type="STRING" id="75743.A0A401PAD3"/>
<gene>
    <name evidence="10" type="ORF">scyTo_0010694</name>
</gene>
<dbReference type="AlphaFoldDB" id="A0A401PAD3"/>
<feature type="region of interest" description="Disordered" evidence="8">
    <location>
        <begin position="209"/>
        <end position="314"/>
    </location>
</feature>
<feature type="domain" description="Chromosome segregation in meiosis protein 3" evidence="9">
    <location>
        <begin position="95"/>
        <end position="145"/>
    </location>
</feature>
<proteinExistence type="inferred from homology"/>
<evidence type="ECO:0000256" key="1">
    <source>
        <dbReference type="ARBA" id="ARBA00004123"/>
    </source>
</evidence>
<comment type="caution">
    <text evidence="10">The sequence shown here is derived from an EMBL/GenBank/DDBJ whole genome shotgun (WGS) entry which is preliminary data.</text>
</comment>
<dbReference type="OMA" id="DCAVSTH"/>
<protein>
    <recommendedName>
        <fullName evidence="3 7">TIMELESS-interacting protein</fullName>
    </recommendedName>
</protein>
<dbReference type="Pfam" id="PF07962">
    <property type="entry name" value="Swi3"/>
    <property type="match status" value="1"/>
</dbReference>
<dbReference type="GO" id="GO:0043111">
    <property type="term" value="P:replication fork arrest"/>
    <property type="evidence" value="ECO:0007669"/>
    <property type="project" value="TreeGrafter"/>
</dbReference>
<dbReference type="GO" id="GO:0031298">
    <property type="term" value="C:replication fork protection complex"/>
    <property type="evidence" value="ECO:0007669"/>
    <property type="project" value="TreeGrafter"/>
</dbReference>
<dbReference type="PANTHER" id="PTHR13220">
    <property type="entry name" value="TIMELESS INTERACTING-RELATED"/>
    <property type="match status" value="1"/>
</dbReference>
<evidence type="ECO:0000256" key="2">
    <source>
        <dbReference type="ARBA" id="ARBA00006075"/>
    </source>
</evidence>
<comment type="function">
    <text evidence="7">Plays an important role in the control of DNA replication and the maintenance of replication fork stability.</text>
</comment>
<keyword evidence="6 7" id="KW-0131">Cell cycle</keyword>
<evidence type="ECO:0000256" key="8">
    <source>
        <dbReference type="SAM" id="MobiDB-lite"/>
    </source>
</evidence>
<accession>A0A401PAD3</accession>
<keyword evidence="4 7" id="KW-0227">DNA damage</keyword>
<dbReference type="PANTHER" id="PTHR13220:SF11">
    <property type="entry name" value="TIMELESS-INTERACTING PROTEIN"/>
    <property type="match status" value="1"/>
</dbReference>
<keyword evidence="11" id="KW-1185">Reference proteome</keyword>
<dbReference type="InterPro" id="IPR040038">
    <property type="entry name" value="TIPIN/Csm3/Swi3"/>
</dbReference>
<evidence type="ECO:0000256" key="3">
    <source>
        <dbReference type="ARBA" id="ARBA00018750"/>
    </source>
</evidence>
<evidence type="ECO:0000313" key="10">
    <source>
        <dbReference type="EMBL" id="GCB70079.1"/>
    </source>
</evidence>
<dbReference type="GO" id="GO:0031297">
    <property type="term" value="P:replication fork processing"/>
    <property type="evidence" value="ECO:0007669"/>
    <property type="project" value="UniProtKB-UniRule"/>
</dbReference>
<dbReference type="GO" id="GO:0006974">
    <property type="term" value="P:DNA damage response"/>
    <property type="evidence" value="ECO:0007669"/>
    <property type="project" value="UniProtKB-KW"/>
</dbReference>
<dbReference type="InterPro" id="IPR012923">
    <property type="entry name" value="Csm3"/>
</dbReference>
<dbReference type="EMBL" id="BFAA01004663">
    <property type="protein sequence ID" value="GCB70079.1"/>
    <property type="molecule type" value="Genomic_DNA"/>
</dbReference>
<feature type="region of interest" description="Disordered" evidence="8">
    <location>
        <begin position="52"/>
        <end position="89"/>
    </location>
</feature>
<dbReference type="OrthoDB" id="437078at2759"/>